<evidence type="ECO:0000313" key="13">
    <source>
        <dbReference type="EMBL" id="RVU38125.1"/>
    </source>
</evidence>
<feature type="domain" description="Ketopantoate reductase N-terminal" evidence="11">
    <location>
        <begin position="4"/>
        <end position="153"/>
    </location>
</feature>
<name>A0A437QUD8_9PROT</name>
<evidence type="ECO:0000256" key="8">
    <source>
        <dbReference type="ARBA" id="ARBA00032024"/>
    </source>
</evidence>
<protein>
    <recommendedName>
        <fullName evidence="4 10">2-dehydropantoate 2-reductase</fullName>
        <ecNumber evidence="3 10">1.1.1.169</ecNumber>
    </recommendedName>
    <alternativeName>
        <fullName evidence="8 10">Ketopantoate reductase</fullName>
    </alternativeName>
</protein>
<accession>A0A437QUD8</accession>
<evidence type="ECO:0000256" key="4">
    <source>
        <dbReference type="ARBA" id="ARBA00019465"/>
    </source>
</evidence>
<comment type="function">
    <text evidence="10">Catalyzes the NADPH-dependent reduction of ketopantoate into pantoic acid.</text>
</comment>
<dbReference type="RefSeq" id="WP_127763497.1">
    <property type="nucleotide sequence ID" value="NZ_SADE01000001.1"/>
</dbReference>
<dbReference type="Pfam" id="PF02558">
    <property type="entry name" value="ApbA"/>
    <property type="match status" value="1"/>
</dbReference>
<dbReference type="EMBL" id="SADE01000001">
    <property type="protein sequence ID" value="RVU38125.1"/>
    <property type="molecule type" value="Genomic_DNA"/>
</dbReference>
<keyword evidence="6 10" id="KW-0521">NADP</keyword>
<dbReference type="InterPro" id="IPR013752">
    <property type="entry name" value="KPA_reductase"/>
</dbReference>
<dbReference type="SUPFAM" id="SSF48179">
    <property type="entry name" value="6-phosphogluconate dehydrogenase C-terminal domain-like"/>
    <property type="match status" value="1"/>
</dbReference>
<proteinExistence type="inferred from homology"/>
<dbReference type="InterPro" id="IPR013332">
    <property type="entry name" value="KPR_N"/>
</dbReference>
<gene>
    <name evidence="13" type="ORF">EOI86_02130</name>
</gene>
<dbReference type="SUPFAM" id="SSF51735">
    <property type="entry name" value="NAD(P)-binding Rossmann-fold domains"/>
    <property type="match status" value="1"/>
</dbReference>
<evidence type="ECO:0000256" key="2">
    <source>
        <dbReference type="ARBA" id="ARBA00007870"/>
    </source>
</evidence>
<dbReference type="Gene3D" id="1.10.1040.10">
    <property type="entry name" value="N-(1-d-carboxylethyl)-l-norvaline Dehydrogenase, domain 2"/>
    <property type="match status" value="1"/>
</dbReference>
<comment type="catalytic activity">
    <reaction evidence="9 10">
        <text>(R)-pantoate + NADP(+) = 2-dehydropantoate + NADPH + H(+)</text>
        <dbReference type="Rhea" id="RHEA:16233"/>
        <dbReference type="ChEBI" id="CHEBI:11561"/>
        <dbReference type="ChEBI" id="CHEBI:15378"/>
        <dbReference type="ChEBI" id="CHEBI:15980"/>
        <dbReference type="ChEBI" id="CHEBI:57783"/>
        <dbReference type="ChEBI" id="CHEBI:58349"/>
        <dbReference type="EC" id="1.1.1.169"/>
    </reaction>
</comment>
<evidence type="ECO:0000259" key="12">
    <source>
        <dbReference type="Pfam" id="PF08546"/>
    </source>
</evidence>
<comment type="caution">
    <text evidence="13">The sequence shown here is derived from an EMBL/GenBank/DDBJ whole genome shotgun (WGS) entry which is preliminary data.</text>
</comment>
<keyword evidence="14" id="KW-1185">Reference proteome</keyword>
<sequence length="307" mass="32592">MAKIAVVGVGAMGGVYAGLLADAGHEVWAVDVWQDHVDAIKSKGLRVEGASGDRTVTSVHATTSLADAGTCDLYIIATKADGVGPAAQAIKPLAGPQSVVLTIQNGLGAAERIEQYMPLDNVLLGVAEGFGASIKGPGHIHHNAMKRIRIGECSGGMTDRLQAVEKIWQEAGFNVQAYADIEQLIWEKFVCNVTFSAPCTTFNKTIGEVMADPASWHIAMNCGREAYACGKAKGVNFTFDDVDAYITDFGSKMPDARPSMLLDHLNKKRCEIDAINGMVPVVGKELGIPTPYNDVVSGAVRAREDAF</sequence>
<comment type="similarity">
    <text evidence="2 10">Belongs to the ketopantoate reductase family.</text>
</comment>
<evidence type="ECO:0000259" key="11">
    <source>
        <dbReference type="Pfam" id="PF02558"/>
    </source>
</evidence>
<dbReference type="OrthoDB" id="247668at2"/>
<dbReference type="EC" id="1.1.1.169" evidence="3 10"/>
<evidence type="ECO:0000256" key="1">
    <source>
        <dbReference type="ARBA" id="ARBA00004994"/>
    </source>
</evidence>
<dbReference type="InterPro" id="IPR008927">
    <property type="entry name" value="6-PGluconate_DH-like_C_sf"/>
</dbReference>
<evidence type="ECO:0000256" key="9">
    <source>
        <dbReference type="ARBA" id="ARBA00048793"/>
    </source>
</evidence>
<evidence type="ECO:0000256" key="7">
    <source>
        <dbReference type="ARBA" id="ARBA00023002"/>
    </source>
</evidence>
<evidence type="ECO:0000256" key="3">
    <source>
        <dbReference type="ARBA" id="ARBA00013014"/>
    </source>
</evidence>
<dbReference type="InterPro" id="IPR013328">
    <property type="entry name" value="6PGD_dom2"/>
</dbReference>
<dbReference type="InterPro" id="IPR051402">
    <property type="entry name" value="KPR-Related"/>
</dbReference>
<evidence type="ECO:0000313" key="14">
    <source>
        <dbReference type="Proteomes" id="UP000287447"/>
    </source>
</evidence>
<dbReference type="GO" id="GO:0008677">
    <property type="term" value="F:2-dehydropantoate 2-reductase activity"/>
    <property type="evidence" value="ECO:0007669"/>
    <property type="project" value="UniProtKB-EC"/>
</dbReference>
<dbReference type="Pfam" id="PF08546">
    <property type="entry name" value="ApbA_C"/>
    <property type="match status" value="1"/>
</dbReference>
<dbReference type="AlphaFoldDB" id="A0A437QUD8"/>
<dbReference type="GO" id="GO:0005737">
    <property type="term" value="C:cytoplasm"/>
    <property type="evidence" value="ECO:0007669"/>
    <property type="project" value="TreeGrafter"/>
</dbReference>
<evidence type="ECO:0000256" key="10">
    <source>
        <dbReference type="RuleBase" id="RU362068"/>
    </source>
</evidence>
<comment type="pathway">
    <text evidence="1 10">Cofactor biosynthesis; (R)-pantothenate biosynthesis; (R)-pantoate from 3-methyl-2-oxobutanoate: step 2/2.</text>
</comment>
<dbReference type="PANTHER" id="PTHR21708">
    <property type="entry name" value="PROBABLE 2-DEHYDROPANTOATE 2-REDUCTASE"/>
    <property type="match status" value="1"/>
</dbReference>
<keyword evidence="7 10" id="KW-0560">Oxidoreductase</keyword>
<dbReference type="InterPro" id="IPR036291">
    <property type="entry name" value="NAD(P)-bd_dom_sf"/>
</dbReference>
<dbReference type="Gene3D" id="3.40.50.720">
    <property type="entry name" value="NAD(P)-binding Rossmann-like Domain"/>
    <property type="match status" value="1"/>
</dbReference>
<dbReference type="UniPathway" id="UPA00028">
    <property type="reaction ID" value="UER00004"/>
</dbReference>
<dbReference type="InterPro" id="IPR003710">
    <property type="entry name" value="ApbA"/>
</dbReference>
<keyword evidence="5 10" id="KW-0566">Pantothenate biosynthesis</keyword>
<dbReference type="GO" id="GO:0015940">
    <property type="term" value="P:pantothenate biosynthetic process"/>
    <property type="evidence" value="ECO:0007669"/>
    <property type="project" value="UniProtKB-UniPathway"/>
</dbReference>
<reference evidence="14" key="1">
    <citation type="submission" date="2019-01" db="EMBL/GenBank/DDBJ databases">
        <title>Gri0909 isolated from a small marine red alga.</title>
        <authorList>
            <person name="Kim J."/>
            <person name="Jeong S.E."/>
            <person name="Jeon C.O."/>
        </authorList>
    </citation>
    <scope>NUCLEOTIDE SEQUENCE [LARGE SCALE GENOMIC DNA]</scope>
    <source>
        <strain evidence="14">Gri0909</strain>
    </source>
</reference>
<dbReference type="NCBIfam" id="TIGR00745">
    <property type="entry name" value="apbA_panE"/>
    <property type="match status" value="1"/>
</dbReference>
<evidence type="ECO:0000256" key="5">
    <source>
        <dbReference type="ARBA" id="ARBA00022655"/>
    </source>
</evidence>
<dbReference type="PANTHER" id="PTHR21708:SF26">
    <property type="entry name" value="2-DEHYDROPANTOATE 2-REDUCTASE"/>
    <property type="match status" value="1"/>
</dbReference>
<dbReference type="Proteomes" id="UP000287447">
    <property type="component" value="Unassembled WGS sequence"/>
</dbReference>
<evidence type="ECO:0000256" key="6">
    <source>
        <dbReference type="ARBA" id="ARBA00022857"/>
    </source>
</evidence>
<organism evidence="13 14">
    <name type="scientific">Hwanghaeella grinnelliae</name>
    <dbReference type="NCBI Taxonomy" id="2500179"/>
    <lineage>
        <taxon>Bacteria</taxon>
        <taxon>Pseudomonadati</taxon>
        <taxon>Pseudomonadota</taxon>
        <taxon>Alphaproteobacteria</taxon>
        <taxon>Rhodospirillales</taxon>
        <taxon>Rhodospirillaceae</taxon>
        <taxon>Hwanghaeella</taxon>
    </lineage>
</organism>
<feature type="domain" description="Ketopantoate reductase C-terminal" evidence="12">
    <location>
        <begin position="180"/>
        <end position="304"/>
    </location>
</feature>